<dbReference type="EMBL" id="CBLU010000011">
    <property type="protein sequence ID" value="CDG04567.1"/>
    <property type="molecule type" value="Genomic_DNA"/>
</dbReference>
<protein>
    <submittedName>
        <fullName evidence="1">Uncharacterized protein</fullName>
    </submittedName>
</protein>
<sequence>MGMAMKEVYDEK</sequence>
<proteinExistence type="predicted"/>
<dbReference type="Proteomes" id="UP000015361">
    <property type="component" value="Unassembled WGS sequence"/>
</dbReference>
<evidence type="ECO:0000313" key="2">
    <source>
        <dbReference type="Proteomes" id="UP000015361"/>
    </source>
</evidence>
<name>S6FT89_LACLL</name>
<reference evidence="1 2" key="1">
    <citation type="journal article" date="2013" name="Appl. Environ. Microbiol.">
        <title>The Carbohydrate Metabolism Signature of Lactococcus lactis Strain A12 Reveals Its Sourdough Ecosystem Origin.</title>
        <authorList>
            <person name="Passerini D."/>
            <person name="Coddeville M."/>
            <person name="Le Bourgeois P."/>
            <person name="Loubiere P."/>
            <person name="Ritzenthaler P."/>
            <person name="Fontagne-Faucher C."/>
            <person name="Daveran-Mingot M.L."/>
            <person name="Cocaign-Bousquet M."/>
        </authorList>
    </citation>
    <scope>NUCLEOTIDE SEQUENCE [LARGE SCALE GENOMIC DNA]</scope>
    <source>
        <strain evidence="1 2">A12</strain>
    </source>
</reference>
<accession>S6FT89</accession>
<evidence type="ECO:0000313" key="1">
    <source>
        <dbReference type="EMBL" id="CDG04567.1"/>
    </source>
</evidence>
<organism evidence="1 2">
    <name type="scientific">Lactococcus lactis subsp. lactis A12</name>
    <dbReference type="NCBI Taxonomy" id="1137134"/>
    <lineage>
        <taxon>Bacteria</taxon>
        <taxon>Bacillati</taxon>
        <taxon>Bacillota</taxon>
        <taxon>Bacilli</taxon>
        <taxon>Lactobacillales</taxon>
        <taxon>Streptococcaceae</taxon>
        <taxon>Lactococcus</taxon>
    </lineage>
</organism>
<gene>
    <name evidence="1" type="ORF">O9U_13080</name>
</gene>
<comment type="caution">
    <text evidence="1">The sequence shown here is derived from an EMBL/GenBank/DDBJ whole genome shotgun (WGS) entry which is preliminary data.</text>
</comment>